<evidence type="ECO:0000313" key="2">
    <source>
        <dbReference type="EMBL" id="SMY21502.1"/>
    </source>
</evidence>
<gene>
    <name evidence="2" type="ORF">ZT1A5_G2940</name>
</gene>
<feature type="compositionally biased region" description="Basic and acidic residues" evidence="1">
    <location>
        <begin position="369"/>
        <end position="379"/>
    </location>
</feature>
<feature type="compositionally biased region" description="Basic and acidic residues" evidence="1">
    <location>
        <begin position="249"/>
        <end position="282"/>
    </location>
</feature>
<dbReference type="Proteomes" id="UP000215453">
    <property type="component" value="Chromosome 2"/>
</dbReference>
<proteinExistence type="predicted"/>
<protein>
    <submittedName>
        <fullName evidence="2">Uncharacterized protein</fullName>
    </submittedName>
</protein>
<organism evidence="2 3">
    <name type="scientific">Zymoseptoria tritici ST99CH_1A5</name>
    <dbReference type="NCBI Taxonomy" id="1276529"/>
    <lineage>
        <taxon>Eukaryota</taxon>
        <taxon>Fungi</taxon>
        <taxon>Dikarya</taxon>
        <taxon>Ascomycota</taxon>
        <taxon>Pezizomycotina</taxon>
        <taxon>Dothideomycetes</taxon>
        <taxon>Dothideomycetidae</taxon>
        <taxon>Mycosphaerellales</taxon>
        <taxon>Mycosphaerellaceae</taxon>
        <taxon>Zymoseptoria</taxon>
    </lineage>
</organism>
<name>A0A1Y6LAK6_ZYMTR</name>
<dbReference type="AlphaFoldDB" id="A0A1Y6LAK6"/>
<accession>A0A1Y6LAK6</accession>
<feature type="compositionally biased region" description="Acidic residues" evidence="1">
    <location>
        <begin position="350"/>
        <end position="368"/>
    </location>
</feature>
<sequence>MIYHNCPVTLQAAQNGDLQILKRELSTFTLPDATIGKPPPLANFLHSLPYRYICAAADSGQHECVRWLIHDKFPDFVPDFDAHWSALDGGIGVCRVFWDKWPGLPWQRMGIQGNPMGFAVLGSSWDLVVELLGRGVDPNEAEDKYQRWTAIQLNRSVRTFEKWFDDVEDEILELIFDHGYRIPYGAKRHGRDALASLVRARRERMRYRAALETSSSSSYESADISDSQTTEEWDLDAQLGEMALVKSESGTKSEQGIKSEPEMKSEHGNKSEPEMKSEHRTNSEPGESSIKGTVLPDLRASTVEVEVAEVLDGNESASEESDSILSASESFDDGDSDYKPSDKSDSPMEQSDDENEDEAMEYAGDDEDYQKQDLARNEESMEDEGSLDEESGNNQETPAGHRSPVPRPRESVCGVPTIKASSSEGPSGAQLDGSGRSQSPRNRVLPMGEEGWSPRQTSPRPEEVAVFWTSGL</sequence>
<dbReference type="SUPFAM" id="SSF48403">
    <property type="entry name" value="Ankyrin repeat"/>
    <property type="match status" value="1"/>
</dbReference>
<evidence type="ECO:0000313" key="3">
    <source>
        <dbReference type="Proteomes" id="UP000215453"/>
    </source>
</evidence>
<feature type="compositionally biased region" description="Basic and acidic residues" evidence="1">
    <location>
        <begin position="336"/>
        <end position="346"/>
    </location>
</feature>
<dbReference type="InterPro" id="IPR036770">
    <property type="entry name" value="Ankyrin_rpt-contain_sf"/>
</dbReference>
<feature type="region of interest" description="Disordered" evidence="1">
    <location>
        <begin position="246"/>
        <end position="463"/>
    </location>
</feature>
<reference evidence="2 3" key="1">
    <citation type="submission" date="2016-10" db="EMBL/GenBank/DDBJ databases">
        <authorList>
            <person name="Varghese N."/>
        </authorList>
    </citation>
    <scope>NUCLEOTIDE SEQUENCE [LARGE SCALE GENOMIC DNA]</scope>
</reference>
<evidence type="ECO:0000256" key="1">
    <source>
        <dbReference type="SAM" id="MobiDB-lite"/>
    </source>
</evidence>
<dbReference type="EMBL" id="LT882677">
    <property type="protein sequence ID" value="SMY21502.1"/>
    <property type="molecule type" value="Genomic_DNA"/>
</dbReference>
<feature type="compositionally biased region" description="Acidic residues" evidence="1">
    <location>
        <begin position="380"/>
        <end position="391"/>
    </location>
</feature>